<proteinExistence type="inferred from homology"/>
<comment type="catalytic activity">
    <reaction evidence="4 5">
        <text>uridine(38/39/40) in tRNA = pseudouridine(38/39/40) in tRNA</text>
        <dbReference type="Rhea" id="RHEA:22376"/>
        <dbReference type="Rhea" id="RHEA-COMP:10085"/>
        <dbReference type="Rhea" id="RHEA-COMP:10087"/>
        <dbReference type="ChEBI" id="CHEBI:65314"/>
        <dbReference type="ChEBI" id="CHEBI:65315"/>
        <dbReference type="EC" id="5.4.99.12"/>
    </reaction>
</comment>
<dbReference type="Pfam" id="PF01416">
    <property type="entry name" value="PseudoU_synth_1"/>
    <property type="match status" value="2"/>
</dbReference>
<evidence type="ECO:0000256" key="2">
    <source>
        <dbReference type="ARBA" id="ARBA00022694"/>
    </source>
</evidence>
<dbReference type="InterPro" id="IPR020097">
    <property type="entry name" value="PsdUridine_synth_TruA_a/b_dom"/>
</dbReference>
<dbReference type="InterPro" id="IPR001406">
    <property type="entry name" value="PsdUridine_synth_TruA"/>
</dbReference>
<dbReference type="PANTHER" id="PTHR11142:SF0">
    <property type="entry name" value="TRNA PSEUDOURIDINE SYNTHASE-LIKE 1"/>
    <property type="match status" value="1"/>
</dbReference>
<comment type="caution">
    <text evidence="4">Lacks conserved residue(s) required for the propagation of feature annotation.</text>
</comment>
<keyword evidence="8" id="KW-1185">Reference proteome</keyword>
<feature type="domain" description="Pseudouridine synthase I TruA alpha/beta" evidence="6">
    <location>
        <begin position="7"/>
        <end position="106"/>
    </location>
</feature>
<evidence type="ECO:0000256" key="5">
    <source>
        <dbReference type="RuleBase" id="RU003792"/>
    </source>
</evidence>
<dbReference type="Proteomes" id="UP001293791">
    <property type="component" value="Unassembled WGS sequence"/>
</dbReference>
<organism evidence="7 8">
    <name type="scientific">Candidatus Cyrtobacter comes</name>
    <dbReference type="NCBI Taxonomy" id="675776"/>
    <lineage>
        <taxon>Bacteria</taxon>
        <taxon>Pseudomonadati</taxon>
        <taxon>Pseudomonadota</taxon>
        <taxon>Alphaproteobacteria</taxon>
        <taxon>Rickettsiales</taxon>
        <taxon>Candidatus Midichloriaceae</taxon>
        <taxon>Candidatus Cyrtobacter</taxon>
    </lineage>
</organism>
<dbReference type="CDD" id="cd02570">
    <property type="entry name" value="PseudoU_synth_EcTruA"/>
    <property type="match status" value="1"/>
</dbReference>
<comment type="subunit">
    <text evidence="4">Homodimer.</text>
</comment>
<evidence type="ECO:0000259" key="6">
    <source>
        <dbReference type="Pfam" id="PF01416"/>
    </source>
</evidence>
<evidence type="ECO:0000256" key="4">
    <source>
        <dbReference type="HAMAP-Rule" id="MF_00171"/>
    </source>
</evidence>
<dbReference type="EC" id="5.4.99.12" evidence="4"/>
<keyword evidence="2 4" id="KW-0819">tRNA processing</keyword>
<feature type="active site" description="Nucleophile" evidence="4">
    <location>
        <position position="54"/>
    </location>
</feature>
<evidence type="ECO:0000256" key="1">
    <source>
        <dbReference type="ARBA" id="ARBA00009375"/>
    </source>
</evidence>
<sequence>MIFRYKAIIEYDGTDFHGWQSQGGLLSVQGIIEQAILYFTKQQSVCLYGAGRTDSKVHALAQVAHFDLEHKVDLYKFQGSLNYFLRKYAVVIISLQEVPCSFHARFSAVRKTYVYKIINRNADLAIYKNKAWLIRGDLNISIMNDAAYLFKGLYDFKYFRYSKCQSKSSIKTIEHVTLQCNKTENQNEIELNFTAISFLHKQVRMMVGAICNAGLGRIRLADIENALTLRTPLPSPLTAPAHGLYLKSVEY</sequence>
<accession>A0ABU5L7A6</accession>
<dbReference type="Gene3D" id="3.30.70.660">
    <property type="entry name" value="Pseudouridine synthase I, catalytic domain, C-terminal subdomain"/>
    <property type="match status" value="1"/>
</dbReference>
<comment type="similarity">
    <text evidence="1 4 5">Belongs to the tRNA pseudouridine synthase TruA family.</text>
</comment>
<evidence type="ECO:0000256" key="3">
    <source>
        <dbReference type="ARBA" id="ARBA00023235"/>
    </source>
</evidence>
<keyword evidence="3 4" id="KW-0413">Isomerase</keyword>
<dbReference type="InterPro" id="IPR020095">
    <property type="entry name" value="PsdUridine_synth_TruA_C"/>
</dbReference>
<dbReference type="EMBL" id="JARGYT010000015">
    <property type="protein sequence ID" value="MDZ5762016.1"/>
    <property type="molecule type" value="Genomic_DNA"/>
</dbReference>
<evidence type="ECO:0000313" key="8">
    <source>
        <dbReference type="Proteomes" id="UP001293791"/>
    </source>
</evidence>
<dbReference type="PANTHER" id="PTHR11142">
    <property type="entry name" value="PSEUDOURIDYLATE SYNTHASE"/>
    <property type="match status" value="1"/>
</dbReference>
<protein>
    <recommendedName>
        <fullName evidence="4">tRNA pseudouridine synthase A</fullName>
        <ecNumber evidence="4">5.4.99.12</ecNumber>
    </recommendedName>
    <alternativeName>
        <fullName evidence="4">tRNA pseudouridine(38-40) synthase</fullName>
    </alternativeName>
    <alternativeName>
        <fullName evidence="4">tRNA pseudouridylate synthase I</fullName>
    </alternativeName>
    <alternativeName>
        <fullName evidence="4">tRNA-uridine isomerase I</fullName>
    </alternativeName>
</protein>
<comment type="function">
    <text evidence="4">Formation of pseudouridine at positions 38, 39 and 40 in the anticodon stem and loop of transfer RNAs.</text>
</comment>
<gene>
    <name evidence="4" type="primary">truA</name>
    <name evidence="7" type="ORF">Cyrtocomes_00382</name>
</gene>
<dbReference type="RefSeq" id="WP_322497508.1">
    <property type="nucleotide sequence ID" value="NZ_JARGYT010000015.1"/>
</dbReference>
<evidence type="ECO:0000313" key="7">
    <source>
        <dbReference type="EMBL" id="MDZ5762016.1"/>
    </source>
</evidence>
<dbReference type="Gene3D" id="3.30.70.580">
    <property type="entry name" value="Pseudouridine synthase I, catalytic domain, N-terminal subdomain"/>
    <property type="match status" value="1"/>
</dbReference>
<dbReference type="NCBIfam" id="TIGR00071">
    <property type="entry name" value="hisT_truA"/>
    <property type="match status" value="1"/>
</dbReference>
<name>A0ABU5L7A6_9RICK</name>
<dbReference type="PIRSF" id="PIRSF001430">
    <property type="entry name" value="tRNA_psdUrid_synth"/>
    <property type="match status" value="1"/>
</dbReference>
<dbReference type="SUPFAM" id="SSF55120">
    <property type="entry name" value="Pseudouridine synthase"/>
    <property type="match status" value="1"/>
</dbReference>
<comment type="caution">
    <text evidence="7">The sequence shown here is derived from an EMBL/GenBank/DDBJ whole genome shotgun (WGS) entry which is preliminary data.</text>
</comment>
<feature type="domain" description="Pseudouridine synthase I TruA alpha/beta" evidence="6">
    <location>
        <begin position="146"/>
        <end position="251"/>
    </location>
</feature>
<dbReference type="HAMAP" id="MF_00171">
    <property type="entry name" value="TruA"/>
    <property type="match status" value="1"/>
</dbReference>
<feature type="binding site" evidence="4">
    <location>
        <position position="113"/>
    </location>
    <ligand>
        <name>substrate</name>
    </ligand>
</feature>
<dbReference type="InterPro" id="IPR020094">
    <property type="entry name" value="TruA/RsuA/RluB/E/F_N"/>
</dbReference>
<reference evidence="7 8" key="1">
    <citation type="submission" date="2023-02" db="EMBL/GenBank/DDBJ databases">
        <title>Host association and intracellularity evolved multiple times independently in the Rickettsiales.</title>
        <authorList>
            <person name="Castelli M."/>
            <person name="Nardi T."/>
            <person name="Gammuto L."/>
            <person name="Bellinzona G."/>
            <person name="Sabaneyeva E."/>
            <person name="Potekhin A."/>
            <person name="Serra V."/>
            <person name="Petroni G."/>
            <person name="Sassera D."/>
        </authorList>
    </citation>
    <scope>NUCLEOTIDE SEQUENCE [LARGE SCALE GENOMIC DNA]</scope>
    <source>
        <strain evidence="7 8">BOD18</strain>
    </source>
</reference>
<dbReference type="InterPro" id="IPR020103">
    <property type="entry name" value="PsdUridine_synth_cat_dom_sf"/>
</dbReference>